<reference evidence="3 4" key="1">
    <citation type="submission" date="2019-03" db="EMBL/GenBank/DDBJ databases">
        <title>Draft genome of Brevundimonas sp. a heavy metal resistant soil bacteria.</title>
        <authorList>
            <person name="Soto J."/>
        </authorList>
    </citation>
    <scope>NUCLEOTIDE SEQUENCE [LARGE SCALE GENOMIC DNA]</scope>
    <source>
        <strain evidence="3 4">B-10</strain>
    </source>
</reference>
<dbReference type="HAMAP" id="MF_00634">
    <property type="entry name" value="UPF0235"/>
    <property type="match status" value="1"/>
</dbReference>
<organism evidence="3 4">
    <name type="scientific">Brevundimonas intermedia</name>
    <dbReference type="NCBI Taxonomy" id="74315"/>
    <lineage>
        <taxon>Bacteria</taxon>
        <taxon>Pseudomonadati</taxon>
        <taxon>Pseudomonadota</taxon>
        <taxon>Alphaproteobacteria</taxon>
        <taxon>Caulobacterales</taxon>
        <taxon>Caulobacteraceae</taxon>
        <taxon>Brevundimonas</taxon>
    </lineage>
</organism>
<evidence type="ECO:0000313" key="4">
    <source>
        <dbReference type="Proteomes" id="UP000298216"/>
    </source>
</evidence>
<dbReference type="Proteomes" id="UP000298216">
    <property type="component" value="Unassembled WGS sequence"/>
</dbReference>
<dbReference type="InterPro" id="IPR036591">
    <property type="entry name" value="YggU-like_sf"/>
</dbReference>
<dbReference type="PANTHER" id="PTHR13420:SF7">
    <property type="entry name" value="UPF0235 PROTEIN C15ORF40"/>
    <property type="match status" value="1"/>
</dbReference>
<dbReference type="OrthoDB" id="9801972at2"/>
<comment type="caution">
    <text evidence="3">The sequence shown here is derived from an EMBL/GenBank/DDBJ whole genome shotgun (WGS) entry which is preliminary data.</text>
</comment>
<name>A0A4Y9RVS6_9CAUL</name>
<gene>
    <name evidence="3" type="ORF">EGY25_07290</name>
</gene>
<protein>
    <recommendedName>
        <fullName evidence="2">UPF0235 protein EGY25_07290</fullName>
    </recommendedName>
</protein>
<evidence type="ECO:0000256" key="2">
    <source>
        <dbReference type="HAMAP-Rule" id="MF_00634"/>
    </source>
</evidence>
<dbReference type="NCBIfam" id="TIGR00251">
    <property type="entry name" value="DUF167 family protein"/>
    <property type="match status" value="1"/>
</dbReference>
<dbReference type="Pfam" id="PF02594">
    <property type="entry name" value="DUF167"/>
    <property type="match status" value="1"/>
</dbReference>
<dbReference type="Gene3D" id="3.30.1200.10">
    <property type="entry name" value="YggU-like"/>
    <property type="match status" value="1"/>
</dbReference>
<dbReference type="InterPro" id="IPR003746">
    <property type="entry name" value="DUF167"/>
</dbReference>
<keyword evidence="4" id="KW-1185">Reference proteome</keyword>
<sequence length="96" mass="10352">MANLPIRLQPGAAVDRIEGWEADAQGRRALKVRVRARPIDGEANDALIRLLAKSLGVSKSSVTVVRGGQSRSKMLFVDGLDDETLGARIAEVLSRD</sequence>
<proteinExistence type="inferred from homology"/>
<accession>A0A4Y9RVS6</accession>
<evidence type="ECO:0000313" key="3">
    <source>
        <dbReference type="EMBL" id="TFW11866.1"/>
    </source>
</evidence>
<dbReference type="GO" id="GO:0005737">
    <property type="term" value="C:cytoplasm"/>
    <property type="evidence" value="ECO:0007669"/>
    <property type="project" value="TreeGrafter"/>
</dbReference>
<evidence type="ECO:0000256" key="1">
    <source>
        <dbReference type="ARBA" id="ARBA00010364"/>
    </source>
</evidence>
<dbReference type="RefSeq" id="WP_135194358.1">
    <property type="nucleotide sequence ID" value="NZ_SPVH01000006.1"/>
</dbReference>
<dbReference type="EMBL" id="SPVH01000006">
    <property type="protein sequence ID" value="TFW11866.1"/>
    <property type="molecule type" value="Genomic_DNA"/>
</dbReference>
<dbReference type="PANTHER" id="PTHR13420">
    <property type="entry name" value="UPF0235 PROTEIN C15ORF40"/>
    <property type="match status" value="1"/>
</dbReference>
<dbReference type="SUPFAM" id="SSF69786">
    <property type="entry name" value="YggU-like"/>
    <property type="match status" value="1"/>
</dbReference>
<comment type="similarity">
    <text evidence="1 2">Belongs to the UPF0235 family.</text>
</comment>
<dbReference type="SMART" id="SM01152">
    <property type="entry name" value="DUF167"/>
    <property type="match status" value="1"/>
</dbReference>
<dbReference type="AlphaFoldDB" id="A0A4Y9RVS6"/>